<dbReference type="OrthoDB" id="18975at2759"/>
<comment type="caution">
    <text evidence="1">The sequence shown here is derived from an EMBL/GenBank/DDBJ whole genome shotgun (WGS) entry which is preliminary data.</text>
</comment>
<dbReference type="PANTHER" id="PTHR36337">
    <property type="entry name" value="OBSCURIN-LIKE PROTEIN"/>
    <property type="match status" value="1"/>
</dbReference>
<protein>
    <submittedName>
        <fullName evidence="1">Uncharacterized protein</fullName>
    </submittedName>
</protein>
<dbReference type="Proteomes" id="UP000015453">
    <property type="component" value="Unassembled WGS sequence"/>
</dbReference>
<dbReference type="InterPro" id="IPR016024">
    <property type="entry name" value="ARM-type_fold"/>
</dbReference>
<accession>S8EIP1</accession>
<evidence type="ECO:0000313" key="2">
    <source>
        <dbReference type="Proteomes" id="UP000015453"/>
    </source>
</evidence>
<sequence>MAKRIQSFFLEEWLRNSIISSSKKNDSVIASSPSSAQTIIKAWAELREVLLHQSFLTHHLEALKLLVNFQASIYVADPQARILLLILSSDKISLPQESYPLFIRLLYVWVRKSRQNSELVDSAIDIIARLLSQRTSYEGSSVLLCDGVLLLGALSFQTPASDQSKSLCYELISKLLEEEHGLIFMSDELATNALAGISYALSSSMPIYFKRILGILFRDLCYCIQWSGLSVNRSGSSGFMDLKNSAEEHIDIVARTLFFQTRDSDYVATSNIPLQCFALALARSGSISFRAPLLLSLAFALLVEVFPLKRLYNKVLYAPGENLMSTVYEEVEHHLNGVIFKEAGSITGVCCNLYALADEGTRDSVEEQIWTYCQEVYSWHRQARLILAGTGDELNGKIEKIVESAFLMVVVFALGVTKHRLDAGVNLESKSEISVRILISFSCMEYFRRVRLSEYMDTIRAVIVYVQENTSSCSAFVKSLPSYDDLVFHRGSSRFNGYIWSGDDVQTARVLFYMRVVSTFLDKLPSSVFKAAVAPTMFLYMGHPNAKVARYAHTVFAAFVSSGKDYSSQDEERALLKEQLGYHYLKRSLESYPGITPFEGLASGVSAMVRCLPAGSPTLFYCVHSLVEKARSLPVETDPFKKAFDLLLRLLSLTDVQVLPSLMKLMAELIVQLPVPCRNTVLNQLYRQIAESDDVVRKPSLVSWVQSLSYLCSCGAR</sequence>
<dbReference type="PANTHER" id="PTHR36337:SF1">
    <property type="entry name" value="OBSCURIN-LIKE PROTEIN"/>
    <property type="match status" value="1"/>
</dbReference>
<evidence type="ECO:0000313" key="1">
    <source>
        <dbReference type="EMBL" id="EPS72427.1"/>
    </source>
</evidence>
<name>S8EIP1_9LAMI</name>
<proteinExistence type="predicted"/>
<feature type="non-terminal residue" evidence="1">
    <location>
        <position position="717"/>
    </location>
</feature>
<gene>
    <name evidence="1" type="ORF">M569_02326</name>
</gene>
<keyword evidence="2" id="KW-1185">Reference proteome</keyword>
<organism evidence="1 2">
    <name type="scientific">Genlisea aurea</name>
    <dbReference type="NCBI Taxonomy" id="192259"/>
    <lineage>
        <taxon>Eukaryota</taxon>
        <taxon>Viridiplantae</taxon>
        <taxon>Streptophyta</taxon>
        <taxon>Embryophyta</taxon>
        <taxon>Tracheophyta</taxon>
        <taxon>Spermatophyta</taxon>
        <taxon>Magnoliopsida</taxon>
        <taxon>eudicotyledons</taxon>
        <taxon>Gunneridae</taxon>
        <taxon>Pentapetalae</taxon>
        <taxon>asterids</taxon>
        <taxon>lamiids</taxon>
        <taxon>Lamiales</taxon>
        <taxon>Lentibulariaceae</taxon>
        <taxon>Genlisea</taxon>
    </lineage>
</organism>
<reference evidence="1 2" key="1">
    <citation type="journal article" date="2013" name="BMC Genomics">
        <title>The miniature genome of a carnivorous plant Genlisea aurea contains a low number of genes and short non-coding sequences.</title>
        <authorList>
            <person name="Leushkin E.V."/>
            <person name="Sutormin R.A."/>
            <person name="Nabieva E.R."/>
            <person name="Penin A.A."/>
            <person name="Kondrashov A.S."/>
            <person name="Logacheva M.D."/>
        </authorList>
    </citation>
    <scope>NUCLEOTIDE SEQUENCE [LARGE SCALE GENOMIC DNA]</scope>
</reference>
<dbReference type="EMBL" id="AUSU01000845">
    <property type="protein sequence ID" value="EPS72427.1"/>
    <property type="molecule type" value="Genomic_DNA"/>
</dbReference>
<dbReference type="SUPFAM" id="SSF48371">
    <property type="entry name" value="ARM repeat"/>
    <property type="match status" value="1"/>
</dbReference>
<dbReference type="AlphaFoldDB" id="S8EIP1"/>